<comment type="subunit">
    <text evidence="10">Monomer.</text>
</comment>
<dbReference type="InterPro" id="IPR001805">
    <property type="entry name" value="Adenokinase"/>
</dbReference>
<keyword evidence="6 10" id="KW-0547">Nucleotide-binding</keyword>
<accession>F4W4H8</accession>
<dbReference type="Pfam" id="PF00294">
    <property type="entry name" value="PfkB"/>
    <property type="match status" value="1"/>
</dbReference>
<keyword evidence="4 10" id="KW-0808">Transferase</keyword>
<evidence type="ECO:0000313" key="12">
    <source>
        <dbReference type="EMBL" id="EGI70873.1"/>
    </source>
</evidence>
<dbReference type="InParanoid" id="F4W4H8"/>
<keyword evidence="10" id="KW-0539">Nucleus</keyword>
<dbReference type="PROSITE" id="PS00584">
    <property type="entry name" value="PFKB_KINASES_2"/>
    <property type="match status" value="1"/>
</dbReference>
<keyword evidence="13" id="KW-1185">Reference proteome</keyword>
<dbReference type="FunFam" id="3.40.1190.20:FF:000006">
    <property type="entry name" value="Adenosine kinase 2"/>
    <property type="match status" value="1"/>
</dbReference>
<comment type="subcellular location">
    <subcellularLocation>
        <location evidence="10">Nucleus</location>
    </subcellularLocation>
</comment>
<dbReference type="AlphaFoldDB" id="F4W4H8"/>
<dbReference type="InterPro" id="IPR002173">
    <property type="entry name" value="Carboh/pur_kinase_PfkB_CS"/>
</dbReference>
<dbReference type="OrthoDB" id="432447at2759"/>
<evidence type="ECO:0000256" key="3">
    <source>
        <dbReference type="ARBA" id="ARBA00012119"/>
    </source>
</evidence>
<sequence length="365" mass="40914">MSGKRKDTGYVIFKVDSHRRDFVTELEGLLLGMGNPLLDISAYVNYDLLQKYDLKSNNAILAEEKHKPLYDELMDLYNAEFTAGGSVQNTMRVAQWLLPKPKITTYMGCVGKDKYSKILEDKAMADGLNVRYQYTDQEPTGTCAVLITGKERSLCANLAAANCFSQSHIEKPENKHLIDIARYIYISGFFLTVSPESIQTVAKHAYENDKMFMMNLSAPFLCEFFQEPMLAAFPYVDILFGNETEADTFAKTNNLNATNRRQIALKISEMDKINNKRKRIVVITQGTDAVLLAKDGTVTEYPIIKLPEEKVVDTNAAGDAFVGGFLAQLIQDKSIDTCIKCGIWAATQIVQKFGCTYEGEPNFQS</sequence>
<dbReference type="Gene3D" id="3.40.1190.20">
    <property type="match status" value="1"/>
</dbReference>
<dbReference type="PANTHER" id="PTHR45769:SF3">
    <property type="entry name" value="ADENOSINE KINASE"/>
    <property type="match status" value="1"/>
</dbReference>
<evidence type="ECO:0000259" key="11">
    <source>
        <dbReference type="Pfam" id="PF00294"/>
    </source>
</evidence>
<evidence type="ECO:0000256" key="1">
    <source>
        <dbReference type="ARBA" id="ARBA00004801"/>
    </source>
</evidence>
<dbReference type="CDD" id="cd01168">
    <property type="entry name" value="adenosine_kinase"/>
    <property type="match status" value="1"/>
</dbReference>
<protein>
    <recommendedName>
        <fullName evidence="3 10">Adenosine kinase</fullName>
        <shortName evidence="10">AK</shortName>
        <ecNumber evidence="3 10">2.7.1.20</ecNumber>
    </recommendedName>
    <alternativeName>
        <fullName evidence="10">Adenosine 5'-phosphotransferase</fullName>
    </alternativeName>
</protein>
<dbReference type="InterPro" id="IPR029056">
    <property type="entry name" value="Ribokinase-like"/>
</dbReference>
<comment type="cofactor">
    <cofactor evidence="10">
        <name>Mg(2+)</name>
        <dbReference type="ChEBI" id="CHEBI:18420"/>
    </cofactor>
    <text evidence="10">Binds 3 Mg(2+) ions per subunit.</text>
</comment>
<evidence type="ECO:0000313" key="13">
    <source>
        <dbReference type="Proteomes" id="UP000007755"/>
    </source>
</evidence>
<dbReference type="STRING" id="103372.F4W4H8"/>
<feature type="active site" description="Proton acceptor" evidence="9">
    <location>
        <position position="319"/>
    </location>
</feature>
<evidence type="ECO:0000256" key="4">
    <source>
        <dbReference type="ARBA" id="ARBA00022679"/>
    </source>
</evidence>
<comment type="pathway">
    <text evidence="1 10">Purine metabolism; AMP biosynthesis via salvage pathway; AMP from adenosine: step 1/1.</text>
</comment>
<evidence type="ECO:0000256" key="8">
    <source>
        <dbReference type="ARBA" id="ARBA00022840"/>
    </source>
</evidence>
<dbReference type="EMBL" id="GL887532">
    <property type="protein sequence ID" value="EGI70873.1"/>
    <property type="molecule type" value="Genomic_DNA"/>
</dbReference>
<dbReference type="GO" id="GO:0005634">
    <property type="term" value="C:nucleus"/>
    <property type="evidence" value="ECO:0007669"/>
    <property type="project" value="UniProtKB-SubCell"/>
</dbReference>
<dbReference type="Proteomes" id="UP000007755">
    <property type="component" value="Unassembled WGS sequence"/>
</dbReference>
<dbReference type="GO" id="GO:0006144">
    <property type="term" value="P:purine nucleobase metabolic process"/>
    <property type="evidence" value="ECO:0007669"/>
    <property type="project" value="TreeGrafter"/>
</dbReference>
<organism evidence="13">
    <name type="scientific">Acromyrmex echinatior</name>
    <name type="common">Panamanian leafcutter ant</name>
    <name type="synonym">Acromyrmex octospinosus echinatior</name>
    <dbReference type="NCBI Taxonomy" id="103372"/>
    <lineage>
        <taxon>Eukaryota</taxon>
        <taxon>Metazoa</taxon>
        <taxon>Ecdysozoa</taxon>
        <taxon>Arthropoda</taxon>
        <taxon>Hexapoda</taxon>
        <taxon>Insecta</taxon>
        <taxon>Pterygota</taxon>
        <taxon>Neoptera</taxon>
        <taxon>Endopterygota</taxon>
        <taxon>Hymenoptera</taxon>
        <taxon>Apocrita</taxon>
        <taxon>Aculeata</taxon>
        <taxon>Formicoidea</taxon>
        <taxon>Formicidae</taxon>
        <taxon>Myrmicinae</taxon>
        <taxon>Acromyrmex</taxon>
    </lineage>
</organism>
<comment type="similarity">
    <text evidence="2 10">Belongs to the carbohydrate kinase PfkB family.</text>
</comment>
<feature type="domain" description="Carbohydrate kinase PfkB" evidence="11">
    <location>
        <begin position="50"/>
        <end position="357"/>
    </location>
</feature>
<evidence type="ECO:0000256" key="6">
    <source>
        <dbReference type="ARBA" id="ARBA00022741"/>
    </source>
</evidence>
<gene>
    <name evidence="12" type="ORF">G5I_00299</name>
</gene>
<dbReference type="GO" id="GO:0004001">
    <property type="term" value="F:adenosine kinase activity"/>
    <property type="evidence" value="ECO:0007669"/>
    <property type="project" value="UniProtKB-UniRule"/>
</dbReference>
<dbReference type="GO" id="GO:0005524">
    <property type="term" value="F:ATP binding"/>
    <property type="evidence" value="ECO:0007669"/>
    <property type="project" value="UniProtKB-UniRule"/>
</dbReference>
<dbReference type="eggNOG" id="KOG2854">
    <property type="taxonomic scope" value="Eukaryota"/>
</dbReference>
<evidence type="ECO:0000256" key="2">
    <source>
        <dbReference type="ARBA" id="ARBA00010688"/>
    </source>
</evidence>
<evidence type="ECO:0000256" key="7">
    <source>
        <dbReference type="ARBA" id="ARBA00022777"/>
    </source>
</evidence>
<dbReference type="FunCoup" id="F4W4H8">
    <property type="interactions" value="1199"/>
</dbReference>
<dbReference type="PRINTS" id="PR00989">
    <property type="entry name" value="ADENOKINASE"/>
</dbReference>
<dbReference type="PANTHER" id="PTHR45769">
    <property type="entry name" value="ADENOSINE KINASE"/>
    <property type="match status" value="1"/>
</dbReference>
<proteinExistence type="inferred from homology"/>
<dbReference type="GO" id="GO:0006166">
    <property type="term" value="P:purine ribonucleoside salvage"/>
    <property type="evidence" value="ECO:0007669"/>
    <property type="project" value="UniProtKB-KW"/>
</dbReference>
<comment type="function">
    <text evidence="10">ATP dependent phosphorylation of adenosine and other related nucleoside analogs to monophosphate derivatives.</text>
</comment>
<dbReference type="GO" id="GO:0044209">
    <property type="term" value="P:AMP salvage"/>
    <property type="evidence" value="ECO:0007669"/>
    <property type="project" value="UniProtKB-UniRule"/>
</dbReference>
<name>F4W4H8_ACREC</name>
<dbReference type="UniPathway" id="UPA00588">
    <property type="reaction ID" value="UER00659"/>
</dbReference>
<evidence type="ECO:0000256" key="9">
    <source>
        <dbReference type="PIRSR" id="PIRSR601805-1"/>
    </source>
</evidence>
<evidence type="ECO:0000256" key="10">
    <source>
        <dbReference type="RuleBase" id="RU368116"/>
    </source>
</evidence>
<dbReference type="SUPFAM" id="SSF53613">
    <property type="entry name" value="Ribokinase-like"/>
    <property type="match status" value="1"/>
</dbReference>
<evidence type="ECO:0000256" key="5">
    <source>
        <dbReference type="ARBA" id="ARBA00022726"/>
    </source>
</evidence>
<dbReference type="GO" id="GO:0005829">
    <property type="term" value="C:cytosol"/>
    <property type="evidence" value="ECO:0007669"/>
    <property type="project" value="TreeGrafter"/>
</dbReference>
<dbReference type="Gene3D" id="3.30.1110.10">
    <property type="match status" value="1"/>
</dbReference>
<keyword evidence="5 10" id="KW-0660">Purine salvage</keyword>
<keyword evidence="7 10" id="KW-0418">Kinase</keyword>
<keyword evidence="10" id="KW-0460">Magnesium</keyword>
<reference evidence="12" key="1">
    <citation type="submission" date="2011-02" db="EMBL/GenBank/DDBJ databases">
        <title>The genome of the leaf-cutting ant Acromyrmex echinatior suggests key adaptations to social evolution and fungus farming.</title>
        <authorList>
            <person name="Nygaard S."/>
            <person name="Zhang G."/>
        </authorList>
    </citation>
    <scope>NUCLEOTIDE SEQUENCE</scope>
</reference>
<comment type="catalytic activity">
    <reaction evidence="10">
        <text>adenosine + ATP = AMP + ADP + H(+)</text>
        <dbReference type="Rhea" id="RHEA:20824"/>
        <dbReference type="ChEBI" id="CHEBI:15378"/>
        <dbReference type="ChEBI" id="CHEBI:16335"/>
        <dbReference type="ChEBI" id="CHEBI:30616"/>
        <dbReference type="ChEBI" id="CHEBI:456215"/>
        <dbReference type="ChEBI" id="CHEBI:456216"/>
        <dbReference type="EC" id="2.7.1.20"/>
    </reaction>
</comment>
<keyword evidence="8 10" id="KW-0067">ATP-binding</keyword>
<dbReference type="EC" id="2.7.1.20" evidence="3 10"/>
<dbReference type="InterPro" id="IPR011611">
    <property type="entry name" value="PfkB_dom"/>
</dbReference>